<evidence type="ECO:0000256" key="2">
    <source>
        <dbReference type="ARBA" id="ARBA00022679"/>
    </source>
</evidence>
<dbReference type="InterPro" id="IPR011004">
    <property type="entry name" value="Trimer_LpxA-like_sf"/>
</dbReference>
<dbReference type="Pfam" id="PF00132">
    <property type="entry name" value="Hexapep"/>
    <property type="match status" value="1"/>
</dbReference>
<gene>
    <name evidence="7" type="ORF">H9809_03290</name>
</gene>
<dbReference type="EC" id="2.3.1.-" evidence="5"/>
<feature type="domain" description="Maltose/galactoside acetyltransferase" evidence="6">
    <location>
        <begin position="4"/>
        <end position="58"/>
    </location>
</feature>
<dbReference type="InterPro" id="IPR001451">
    <property type="entry name" value="Hexapep"/>
</dbReference>
<comment type="similarity">
    <text evidence="1 5">Belongs to the transferase hexapeptide repeat family.</text>
</comment>
<sequence length="204" mass="23156">MTEKELMLSEQLYIAADQELGRDNAKARRLTRLINNTTEEQGEYRLQLFRELLEKTGKNFWIEPPFRCDYGCHISIGENFYANYDCIIVDVCQVEIGDNVLFGPRVCVYTASHPIDAQVRNTQLEYGKKVKIGNNVWIGGNTVVNPGVSIGDNVVIGSGSVVTKNIPSGVVAAGNPCRVIREITEEDHKFWKQKEQEYRKNKEQ</sequence>
<dbReference type="InterPro" id="IPR039369">
    <property type="entry name" value="LacA-like"/>
</dbReference>
<dbReference type="CDD" id="cd03357">
    <property type="entry name" value="LbH_MAT_GAT"/>
    <property type="match status" value="1"/>
</dbReference>
<dbReference type="PROSITE" id="PS00101">
    <property type="entry name" value="HEXAPEP_TRANSFERASES"/>
    <property type="match status" value="1"/>
</dbReference>
<dbReference type="AlphaFoldDB" id="A0A9D2FQR6"/>
<dbReference type="SUPFAM" id="SSF51161">
    <property type="entry name" value="Trimeric LpxA-like enzymes"/>
    <property type="match status" value="1"/>
</dbReference>
<evidence type="ECO:0000313" key="8">
    <source>
        <dbReference type="Proteomes" id="UP000824056"/>
    </source>
</evidence>
<dbReference type="Proteomes" id="UP000824056">
    <property type="component" value="Unassembled WGS sequence"/>
</dbReference>
<keyword evidence="3" id="KW-0677">Repeat</keyword>
<dbReference type="Gene3D" id="2.160.10.10">
    <property type="entry name" value="Hexapeptide repeat proteins"/>
    <property type="match status" value="1"/>
</dbReference>
<dbReference type="GO" id="GO:0008870">
    <property type="term" value="F:galactoside O-acetyltransferase activity"/>
    <property type="evidence" value="ECO:0007669"/>
    <property type="project" value="TreeGrafter"/>
</dbReference>
<keyword evidence="4 5" id="KW-0012">Acyltransferase</keyword>
<protein>
    <recommendedName>
        <fullName evidence="5">Acetyltransferase</fullName>
        <ecNumber evidence="5">2.3.1.-</ecNumber>
    </recommendedName>
</protein>
<reference evidence="7" key="1">
    <citation type="journal article" date="2021" name="PeerJ">
        <title>Extensive microbial diversity within the chicken gut microbiome revealed by metagenomics and culture.</title>
        <authorList>
            <person name="Gilroy R."/>
            <person name="Ravi A."/>
            <person name="Getino M."/>
            <person name="Pursley I."/>
            <person name="Horton D.L."/>
            <person name="Alikhan N.F."/>
            <person name="Baker D."/>
            <person name="Gharbi K."/>
            <person name="Hall N."/>
            <person name="Watson M."/>
            <person name="Adriaenssens E.M."/>
            <person name="Foster-Nyarko E."/>
            <person name="Jarju S."/>
            <person name="Secka A."/>
            <person name="Antonio M."/>
            <person name="Oren A."/>
            <person name="Chaudhuri R.R."/>
            <person name="La Ragione R."/>
            <person name="Hildebrand F."/>
            <person name="Pallen M.J."/>
        </authorList>
    </citation>
    <scope>NUCLEOTIDE SEQUENCE</scope>
    <source>
        <strain evidence="7">1068</strain>
    </source>
</reference>
<dbReference type="PANTHER" id="PTHR43017">
    <property type="entry name" value="GALACTOSIDE O-ACETYLTRANSFERASE"/>
    <property type="match status" value="1"/>
</dbReference>
<evidence type="ECO:0000256" key="5">
    <source>
        <dbReference type="RuleBase" id="RU367021"/>
    </source>
</evidence>
<dbReference type="EMBL" id="DXBG01000078">
    <property type="protein sequence ID" value="HIZ64916.1"/>
    <property type="molecule type" value="Genomic_DNA"/>
</dbReference>
<dbReference type="Pfam" id="PF12464">
    <property type="entry name" value="Mac"/>
    <property type="match status" value="1"/>
</dbReference>
<accession>A0A9D2FQR6</accession>
<dbReference type="FunFam" id="2.160.10.10:FF:000008">
    <property type="entry name" value="Maltose O-acetyltransferase"/>
    <property type="match status" value="1"/>
</dbReference>
<dbReference type="InterPro" id="IPR018357">
    <property type="entry name" value="Hexapep_transf_CS"/>
</dbReference>
<evidence type="ECO:0000259" key="6">
    <source>
        <dbReference type="SMART" id="SM01266"/>
    </source>
</evidence>
<dbReference type="PANTHER" id="PTHR43017:SF1">
    <property type="entry name" value="ACETYLTRANSFERASE YJL218W-RELATED"/>
    <property type="match status" value="1"/>
</dbReference>
<organism evidence="7 8">
    <name type="scientific">Candidatus Blautia pullicola</name>
    <dbReference type="NCBI Taxonomy" id="2838498"/>
    <lineage>
        <taxon>Bacteria</taxon>
        <taxon>Bacillati</taxon>
        <taxon>Bacillota</taxon>
        <taxon>Clostridia</taxon>
        <taxon>Lachnospirales</taxon>
        <taxon>Lachnospiraceae</taxon>
        <taxon>Blautia</taxon>
    </lineage>
</organism>
<reference evidence="7" key="2">
    <citation type="submission" date="2021-04" db="EMBL/GenBank/DDBJ databases">
        <authorList>
            <person name="Gilroy R."/>
        </authorList>
    </citation>
    <scope>NUCLEOTIDE SEQUENCE</scope>
    <source>
        <strain evidence="7">1068</strain>
    </source>
</reference>
<evidence type="ECO:0000256" key="3">
    <source>
        <dbReference type="ARBA" id="ARBA00022737"/>
    </source>
</evidence>
<evidence type="ECO:0000256" key="4">
    <source>
        <dbReference type="ARBA" id="ARBA00023315"/>
    </source>
</evidence>
<proteinExistence type="inferred from homology"/>
<dbReference type="InterPro" id="IPR024688">
    <property type="entry name" value="Mac_dom"/>
</dbReference>
<evidence type="ECO:0000313" key="7">
    <source>
        <dbReference type="EMBL" id="HIZ64916.1"/>
    </source>
</evidence>
<dbReference type="SMART" id="SM01266">
    <property type="entry name" value="Mac"/>
    <property type="match status" value="1"/>
</dbReference>
<comment type="caution">
    <text evidence="7">The sequence shown here is derived from an EMBL/GenBank/DDBJ whole genome shotgun (WGS) entry which is preliminary data.</text>
</comment>
<keyword evidence="2 5" id="KW-0808">Transferase</keyword>
<evidence type="ECO:0000256" key="1">
    <source>
        <dbReference type="ARBA" id="ARBA00007274"/>
    </source>
</evidence>
<name>A0A9D2FQR6_9FIRM</name>